<evidence type="ECO:0000259" key="1">
    <source>
        <dbReference type="Pfam" id="PF07593"/>
    </source>
</evidence>
<reference evidence="2" key="1">
    <citation type="submission" date="2018-05" db="EMBL/GenBank/DDBJ databases">
        <authorList>
            <person name="Lanie J.A."/>
            <person name="Ng W.-L."/>
            <person name="Kazmierczak K.M."/>
            <person name="Andrzejewski T.M."/>
            <person name="Davidsen T.M."/>
            <person name="Wayne K.J."/>
            <person name="Tettelin H."/>
            <person name="Glass J.I."/>
            <person name="Rusch D."/>
            <person name="Podicherti R."/>
            <person name="Tsui H.-C.T."/>
            <person name="Winkler M.E."/>
        </authorList>
    </citation>
    <scope>NUCLEOTIDE SEQUENCE</scope>
</reference>
<dbReference type="PANTHER" id="PTHR16026">
    <property type="entry name" value="CARTILAGE ACIDIC PROTEIN 1"/>
    <property type="match status" value="1"/>
</dbReference>
<dbReference type="Pfam" id="PF07593">
    <property type="entry name" value="UnbV_ASPIC"/>
    <property type="match status" value="1"/>
</dbReference>
<dbReference type="InterPro" id="IPR027039">
    <property type="entry name" value="Crtac1"/>
</dbReference>
<dbReference type="InterPro" id="IPR028994">
    <property type="entry name" value="Integrin_alpha_N"/>
</dbReference>
<protein>
    <recommendedName>
        <fullName evidence="1">ASPIC/UnbV domain-containing protein</fullName>
    </recommendedName>
</protein>
<sequence length="163" mass="18131">GNERNRLLVNLGNGKFVQGATAYGVDSLGDGRGMAKADFDRDGDVDMIITNYKAPTHYYVNKVAKGHWLQVRLRGRENNRDGIGAIIRVRTGENKQLRIISAGDGYASQFSRVAHFGVGENERIDELEVSWPNGKKQLFKGIPVDQMIEIDEDESQVLLVKKG</sequence>
<feature type="domain" description="ASPIC/UnbV" evidence="1">
    <location>
        <begin position="82"/>
        <end position="148"/>
    </location>
</feature>
<proteinExistence type="predicted"/>
<gene>
    <name evidence="2" type="ORF">METZ01_LOCUS445940</name>
</gene>
<name>A0A382ZC41_9ZZZZ</name>
<dbReference type="EMBL" id="UINC01182716">
    <property type="protein sequence ID" value="SVD93086.1"/>
    <property type="molecule type" value="Genomic_DNA"/>
</dbReference>
<dbReference type="SUPFAM" id="SSF69318">
    <property type="entry name" value="Integrin alpha N-terminal domain"/>
    <property type="match status" value="1"/>
</dbReference>
<evidence type="ECO:0000313" key="2">
    <source>
        <dbReference type="EMBL" id="SVD93086.1"/>
    </source>
</evidence>
<dbReference type="InterPro" id="IPR011519">
    <property type="entry name" value="UnbV_ASPIC"/>
</dbReference>
<accession>A0A382ZC41</accession>
<feature type="non-terminal residue" evidence="2">
    <location>
        <position position="1"/>
    </location>
</feature>
<dbReference type="AlphaFoldDB" id="A0A382ZC41"/>
<organism evidence="2">
    <name type="scientific">marine metagenome</name>
    <dbReference type="NCBI Taxonomy" id="408172"/>
    <lineage>
        <taxon>unclassified sequences</taxon>
        <taxon>metagenomes</taxon>
        <taxon>ecological metagenomes</taxon>
    </lineage>
</organism>
<dbReference type="PANTHER" id="PTHR16026:SF0">
    <property type="entry name" value="CARTILAGE ACIDIC PROTEIN 1"/>
    <property type="match status" value="1"/>
</dbReference>